<feature type="compositionally biased region" description="Low complexity" evidence="1">
    <location>
        <begin position="232"/>
        <end position="263"/>
    </location>
</feature>
<sequence length="296" mass="33434">MPVYSGQIIHGSSNGDRETPININFQGISQLAYQVSQKIPVPPFTDKEPARESMSLEKPKRNRRRSKFTKEQDEMIIAMKREGKSWVEIAESARVGSYLAARNRYQVLIGQQGRGNSESGPQDVLELRNLVDEAELEKWKYLSKELSKDTGRNYTPEQIREVVRYLFWKNPQEFDVDEKYLVQLIKQQSKEVAEIPTGSTGSMGSTGSAGSTVSRIPTMPAVPSIPAMQPMTQSQISTQQVQPSQQQPYYPFPRFQPQYIQPQGLGVQLPGKRPGPASTEKASSEENLRSPRHHKQ</sequence>
<name>A0A875S6Y5_EENNA</name>
<dbReference type="AlphaFoldDB" id="A0A875S6Y5"/>
<accession>A0A875S6Y5</accession>
<protein>
    <recommendedName>
        <fullName evidence="4">Adherence factor</fullName>
    </recommendedName>
</protein>
<dbReference type="KEGG" id="bnn:FOA43_003102"/>
<evidence type="ECO:0000313" key="3">
    <source>
        <dbReference type="Proteomes" id="UP000662931"/>
    </source>
</evidence>
<feature type="compositionally biased region" description="Basic and acidic residues" evidence="1">
    <location>
        <begin position="45"/>
        <end position="59"/>
    </location>
</feature>
<dbReference type="RefSeq" id="XP_038779307.1">
    <property type="nucleotide sequence ID" value="XM_038923379.1"/>
</dbReference>
<evidence type="ECO:0000313" key="2">
    <source>
        <dbReference type="EMBL" id="QPG75742.1"/>
    </source>
</evidence>
<evidence type="ECO:0008006" key="4">
    <source>
        <dbReference type="Google" id="ProtNLM"/>
    </source>
</evidence>
<reference evidence="2" key="1">
    <citation type="submission" date="2020-10" db="EMBL/GenBank/DDBJ databases">
        <authorList>
            <person name="Roach M.J.R."/>
        </authorList>
    </citation>
    <scope>NUCLEOTIDE SEQUENCE</scope>
    <source>
        <strain evidence="2">CBS 1945</strain>
    </source>
</reference>
<evidence type="ECO:0000256" key="1">
    <source>
        <dbReference type="SAM" id="MobiDB-lite"/>
    </source>
</evidence>
<proteinExistence type="predicted"/>
<dbReference type="Proteomes" id="UP000662931">
    <property type="component" value="Chromosome 3"/>
</dbReference>
<dbReference type="OrthoDB" id="2350934at2759"/>
<dbReference type="EMBL" id="CP064814">
    <property type="protein sequence ID" value="QPG75742.1"/>
    <property type="molecule type" value="Genomic_DNA"/>
</dbReference>
<organism evidence="2 3">
    <name type="scientific">Eeniella nana</name>
    <name type="common">Yeast</name>
    <name type="synonym">Brettanomyces nanus</name>
    <dbReference type="NCBI Taxonomy" id="13502"/>
    <lineage>
        <taxon>Eukaryota</taxon>
        <taxon>Fungi</taxon>
        <taxon>Dikarya</taxon>
        <taxon>Ascomycota</taxon>
        <taxon>Saccharomycotina</taxon>
        <taxon>Pichiomycetes</taxon>
        <taxon>Pichiales</taxon>
        <taxon>Pichiaceae</taxon>
        <taxon>Brettanomyces</taxon>
    </lineage>
</organism>
<dbReference type="GeneID" id="62196503"/>
<feature type="region of interest" description="Disordered" evidence="1">
    <location>
        <begin position="193"/>
        <end position="296"/>
    </location>
</feature>
<gene>
    <name evidence="2" type="ORF">FOA43_003102</name>
</gene>
<feature type="compositionally biased region" description="Low complexity" evidence="1">
    <location>
        <begin position="197"/>
        <end position="212"/>
    </location>
</feature>
<keyword evidence="3" id="KW-1185">Reference proteome</keyword>
<feature type="region of interest" description="Disordered" evidence="1">
    <location>
        <begin position="41"/>
        <end position="69"/>
    </location>
</feature>